<dbReference type="Proteomes" id="UP000238916">
    <property type="component" value="Unassembled WGS sequence"/>
</dbReference>
<evidence type="ECO:0000313" key="2">
    <source>
        <dbReference type="Proteomes" id="UP000238916"/>
    </source>
</evidence>
<dbReference type="EMBL" id="OMOF01000786">
    <property type="protein sequence ID" value="SPF55226.1"/>
    <property type="molecule type" value="Genomic_DNA"/>
</dbReference>
<accession>A0A2U3LTN6</accession>
<gene>
    <name evidence="1" type="ORF">SBF1_8060003</name>
</gene>
<evidence type="ECO:0000313" key="1">
    <source>
        <dbReference type="EMBL" id="SPF55226.1"/>
    </source>
</evidence>
<protein>
    <submittedName>
        <fullName evidence="1">Uncharacterized protein</fullName>
    </submittedName>
</protein>
<sequence>MDVIGNSMIGNVAQSRYEMLLRTSKTEYDKVLTKYCGGAYFFRGTRFP</sequence>
<name>A0A2U3LTN6_9FIRM</name>
<reference evidence="2" key="1">
    <citation type="submission" date="2018-02" db="EMBL/GenBank/DDBJ databases">
        <authorList>
            <person name="Hausmann B."/>
        </authorList>
    </citation>
    <scope>NUCLEOTIDE SEQUENCE [LARGE SCALE GENOMIC DNA]</scope>
    <source>
        <strain evidence="2">Peat soil MAG SbF1</strain>
    </source>
</reference>
<dbReference type="AlphaFoldDB" id="A0A2U3LTN6"/>
<organism evidence="1 2">
    <name type="scientific">Candidatus Desulfosporosinus infrequens</name>
    <dbReference type="NCBI Taxonomy" id="2043169"/>
    <lineage>
        <taxon>Bacteria</taxon>
        <taxon>Bacillati</taxon>
        <taxon>Bacillota</taxon>
        <taxon>Clostridia</taxon>
        <taxon>Eubacteriales</taxon>
        <taxon>Desulfitobacteriaceae</taxon>
        <taxon>Desulfosporosinus</taxon>
    </lineage>
</organism>
<proteinExistence type="predicted"/>